<dbReference type="Proteomes" id="UP001326715">
    <property type="component" value="Chromosome"/>
</dbReference>
<name>A0A1K1SNT2_9BACT</name>
<dbReference type="OrthoDB" id="947552at2"/>
<keyword evidence="4" id="KW-1185">Reference proteome</keyword>
<dbReference type="EMBL" id="CP140154">
    <property type="protein sequence ID" value="WQG87798.1"/>
    <property type="molecule type" value="Genomic_DNA"/>
</dbReference>
<dbReference type="AlphaFoldDB" id="A0A1K1SNT2"/>
<evidence type="ECO:0000313" key="4">
    <source>
        <dbReference type="Proteomes" id="UP001326715"/>
    </source>
</evidence>
<accession>A0A1K1SNT2</accession>
<dbReference type="RefSeq" id="WP_072365100.1">
    <property type="nucleotide sequence ID" value="NZ_CP139972.1"/>
</dbReference>
<organism evidence="1 3">
    <name type="scientific">Chitinophaga sancti</name>
    <dbReference type="NCBI Taxonomy" id="1004"/>
    <lineage>
        <taxon>Bacteria</taxon>
        <taxon>Pseudomonadati</taxon>
        <taxon>Bacteroidota</taxon>
        <taxon>Chitinophagia</taxon>
        <taxon>Chitinophagales</taxon>
        <taxon>Chitinophagaceae</taxon>
        <taxon>Chitinophaga</taxon>
    </lineage>
</organism>
<evidence type="ECO:0000313" key="3">
    <source>
        <dbReference type="Proteomes" id="UP000183788"/>
    </source>
</evidence>
<dbReference type="EMBL" id="FPIZ01000027">
    <property type="protein sequence ID" value="SFW85727.1"/>
    <property type="molecule type" value="Genomic_DNA"/>
</dbReference>
<reference evidence="1 3" key="1">
    <citation type="submission" date="2016-11" db="EMBL/GenBank/DDBJ databases">
        <authorList>
            <person name="Jaros S."/>
            <person name="Januszkiewicz K."/>
            <person name="Wedrychowicz H."/>
        </authorList>
    </citation>
    <scope>NUCLEOTIDE SEQUENCE [LARGE SCALE GENOMIC DNA]</scope>
    <source>
        <strain evidence="1 3">DSM 784</strain>
    </source>
</reference>
<dbReference type="InterPro" id="IPR053865">
    <property type="entry name" value="DUF6934"/>
</dbReference>
<protein>
    <submittedName>
        <fullName evidence="1">Uncharacterized protein</fullName>
    </submittedName>
</protein>
<dbReference type="Proteomes" id="UP000183788">
    <property type="component" value="Unassembled WGS sequence"/>
</dbReference>
<reference evidence="2 4" key="2">
    <citation type="submission" date="2023-11" db="EMBL/GenBank/DDBJ databases">
        <title>MicrobeMod: A computational toolkit for identifying prokaryotic methylation and restriction-modification with nanopore sequencing.</title>
        <authorList>
            <person name="Crits-Christoph A."/>
            <person name="Kang S.C."/>
            <person name="Lee H."/>
            <person name="Ostrov N."/>
        </authorList>
    </citation>
    <scope>NUCLEOTIDE SEQUENCE [LARGE SCALE GENOMIC DNA]</scope>
    <source>
        <strain evidence="2 4">ATCC 23090</strain>
    </source>
</reference>
<gene>
    <name evidence="1" type="ORF">SAMN05661012_05773</name>
    <name evidence="2" type="ORF">SR876_22980</name>
</gene>
<sequence length="193" mass="22820">MNNFQDTYSISELDFDLVSEIRNDYRFYFTSIGKKEIDKAIHYDYIEEIGNTPLFNLGFGDYDFKTDNILDEEISCNGDHYKVFYTILNTVPRLFDAHNDATLLVQGSDSMPEFIQNCKANCTRECKDLDCRKAHRRIRIYRNFVNKNFDNLNDEYDFQGSEALYKEGIAEPYEVGKEYISVLVKRKNNYYEN</sequence>
<evidence type="ECO:0000313" key="1">
    <source>
        <dbReference type="EMBL" id="SFW85727.1"/>
    </source>
</evidence>
<evidence type="ECO:0000313" key="2">
    <source>
        <dbReference type="EMBL" id="WQG87798.1"/>
    </source>
</evidence>
<proteinExistence type="predicted"/>
<dbReference type="Pfam" id="PF22028">
    <property type="entry name" value="DUF6934"/>
    <property type="match status" value="1"/>
</dbReference>